<evidence type="ECO:0000256" key="5">
    <source>
        <dbReference type="ARBA" id="ARBA00023014"/>
    </source>
</evidence>
<dbReference type="InterPro" id="IPR013785">
    <property type="entry name" value="Aldolase_TIM"/>
</dbReference>
<feature type="binding site" evidence="6">
    <location>
        <position position="95"/>
    </location>
    <ligand>
        <name>[4Fe-4S] cluster</name>
        <dbReference type="ChEBI" id="CHEBI:49883"/>
        <note>4Fe-4S-S-AdoMet</note>
    </ligand>
</feature>
<dbReference type="InterPro" id="IPR034457">
    <property type="entry name" value="Organic_radical-activating"/>
</dbReference>
<evidence type="ECO:0000256" key="2">
    <source>
        <dbReference type="ARBA" id="ARBA00022691"/>
    </source>
</evidence>
<dbReference type="GO" id="GO:0051539">
    <property type="term" value="F:4 iron, 4 sulfur cluster binding"/>
    <property type="evidence" value="ECO:0007669"/>
    <property type="project" value="UniProtKB-KW"/>
</dbReference>
<keyword evidence="9" id="KW-1185">Reference proteome</keyword>
<comment type="cofactor">
    <cofactor evidence="6">
        <name>[4Fe-4S] cluster</name>
        <dbReference type="ChEBI" id="CHEBI:49883"/>
    </cofactor>
    <text evidence="6">Binds 1 [4Fe-4S] cluster. The cluster is coordinated with 3 cysteines and an exchangeable S-adenosyl-L-methionine.</text>
</comment>
<feature type="binding site" evidence="6">
    <location>
        <position position="92"/>
    </location>
    <ligand>
        <name>[4Fe-4S] cluster</name>
        <dbReference type="ChEBI" id="CHEBI:49883"/>
        <note>4Fe-4S-S-AdoMet</note>
    </ligand>
</feature>
<dbReference type="Proteomes" id="UP001221302">
    <property type="component" value="Unassembled WGS sequence"/>
</dbReference>
<keyword evidence="5 6" id="KW-0411">Iron-sulfur</keyword>
<reference evidence="8" key="1">
    <citation type="submission" date="2023-03" db="EMBL/GenBank/DDBJ databases">
        <title>Stygiobacter electus gen. nov., sp. nov., facultatively anaerobic thermotolerant bacterium of the class Ignavibacteria from a well of Yessentuki mineral water deposit.</title>
        <authorList>
            <person name="Podosokorskaya O.A."/>
            <person name="Elcheninov A.G."/>
            <person name="Petrova N.F."/>
            <person name="Zavarzina D.G."/>
            <person name="Kublanov I.V."/>
            <person name="Merkel A.Y."/>
        </authorList>
    </citation>
    <scope>NUCLEOTIDE SEQUENCE</scope>
    <source>
        <strain evidence="8">09-Me</strain>
    </source>
</reference>
<dbReference type="GO" id="GO:0046872">
    <property type="term" value="F:metal ion binding"/>
    <property type="evidence" value="ECO:0007669"/>
    <property type="project" value="UniProtKB-KW"/>
</dbReference>
<keyword evidence="3 6" id="KW-0479">Metal-binding</keyword>
<dbReference type="InterPro" id="IPR007197">
    <property type="entry name" value="rSAM"/>
</dbReference>
<dbReference type="PANTHER" id="PTHR30352:SF5">
    <property type="entry name" value="PYRUVATE FORMATE-LYASE 1-ACTIVATING ENZYME"/>
    <property type="match status" value="1"/>
</dbReference>
<evidence type="ECO:0000256" key="4">
    <source>
        <dbReference type="ARBA" id="ARBA00023004"/>
    </source>
</evidence>
<dbReference type="PANTHER" id="PTHR30352">
    <property type="entry name" value="PYRUVATE FORMATE-LYASE-ACTIVATING ENZYME"/>
    <property type="match status" value="1"/>
</dbReference>
<dbReference type="Gene3D" id="3.20.20.70">
    <property type="entry name" value="Aldolase class I"/>
    <property type="match status" value="1"/>
</dbReference>
<sequence>METETKHHLAKWWKYTDNGKILCTLCPRYCTIGEGQAGFCFIRQNINNKLYSIGYGRPTGFAIDPIEKKPLNHFLPGSQILSFGTAGCNLGCKFCQNWSISKAKLDSTNSLYASPEKVVELAKKYSTPSIAFTYNDPIIFGEYVIDISKIAREENIKTVMVTNGYIDKEARKEVFEFIDAANVDLKAFSEKFYHKLTFSHLEPVLDTLIWLKKETNVWFEITTLLIPNENDSDEEINKMCEWIVENLGDEVPLHFTAFHPDFKMTDKNKTPSETLFKARKIAINHGIKFCYLGNIWDEIGHTTFCPKCKKPIIKRSWHDLVEYSLKNGHCKYCGYKINGFF</sequence>
<evidence type="ECO:0000259" key="7">
    <source>
        <dbReference type="PROSITE" id="PS51918"/>
    </source>
</evidence>
<dbReference type="NCBIfam" id="TIGR04337">
    <property type="entry name" value="AmmeMemoSam_rS"/>
    <property type="match status" value="1"/>
</dbReference>
<name>A0AAE3P4T0_9BACT</name>
<evidence type="ECO:0000256" key="3">
    <source>
        <dbReference type="ARBA" id="ARBA00022723"/>
    </source>
</evidence>
<keyword evidence="1" id="KW-0004">4Fe-4S</keyword>
<dbReference type="InterPro" id="IPR027596">
    <property type="entry name" value="AmmeMemoSam_rS"/>
</dbReference>
<evidence type="ECO:0000256" key="6">
    <source>
        <dbReference type="PIRSR" id="PIRSR004869-50"/>
    </source>
</evidence>
<dbReference type="SUPFAM" id="SSF102114">
    <property type="entry name" value="Radical SAM enzymes"/>
    <property type="match status" value="1"/>
</dbReference>
<dbReference type="SFLD" id="SFLDS00029">
    <property type="entry name" value="Radical_SAM"/>
    <property type="match status" value="1"/>
</dbReference>
<proteinExistence type="predicted"/>
<dbReference type="InterPro" id="IPR058240">
    <property type="entry name" value="rSAM_sf"/>
</dbReference>
<keyword evidence="2 6" id="KW-0949">S-adenosyl-L-methionine</keyword>
<dbReference type="CDD" id="cd01335">
    <property type="entry name" value="Radical_SAM"/>
    <property type="match status" value="1"/>
</dbReference>
<keyword evidence="4 6" id="KW-0408">Iron</keyword>
<organism evidence="8 9">
    <name type="scientific">Stygiobacter electus</name>
    <dbReference type="NCBI Taxonomy" id="3032292"/>
    <lineage>
        <taxon>Bacteria</taxon>
        <taxon>Pseudomonadati</taxon>
        <taxon>Ignavibacteriota</taxon>
        <taxon>Ignavibacteria</taxon>
        <taxon>Ignavibacteriales</taxon>
        <taxon>Melioribacteraceae</taxon>
        <taxon>Stygiobacter</taxon>
    </lineage>
</organism>
<dbReference type="AlphaFoldDB" id="A0AAE3P4T0"/>
<dbReference type="Pfam" id="PF04055">
    <property type="entry name" value="Radical_SAM"/>
    <property type="match status" value="1"/>
</dbReference>
<dbReference type="InterPro" id="IPR016431">
    <property type="entry name" value="Pyrv-formate_lyase-activ_prd"/>
</dbReference>
<comment type="caution">
    <text evidence="8">The sequence shown here is derived from an EMBL/GenBank/DDBJ whole genome shotgun (WGS) entry which is preliminary data.</text>
</comment>
<protein>
    <submittedName>
        <fullName evidence="8">AmmeMemoRadiSam system radical SAM enzyme</fullName>
    </submittedName>
</protein>
<dbReference type="RefSeq" id="WP_321536756.1">
    <property type="nucleotide sequence ID" value="NZ_JARGDL010000023.1"/>
</dbReference>
<feature type="binding site" evidence="6">
    <location>
        <position position="88"/>
    </location>
    <ligand>
        <name>[4Fe-4S] cluster</name>
        <dbReference type="ChEBI" id="CHEBI:49883"/>
        <note>4Fe-4S-S-AdoMet</note>
    </ligand>
</feature>
<feature type="domain" description="Radical SAM core" evidence="7">
    <location>
        <begin position="73"/>
        <end position="288"/>
    </location>
</feature>
<evidence type="ECO:0000313" key="9">
    <source>
        <dbReference type="Proteomes" id="UP001221302"/>
    </source>
</evidence>
<evidence type="ECO:0000313" key="8">
    <source>
        <dbReference type="EMBL" id="MDF1612985.1"/>
    </source>
</evidence>
<dbReference type="EMBL" id="JARGDL010000023">
    <property type="protein sequence ID" value="MDF1612985.1"/>
    <property type="molecule type" value="Genomic_DNA"/>
</dbReference>
<dbReference type="PROSITE" id="PS51918">
    <property type="entry name" value="RADICAL_SAM"/>
    <property type="match status" value="1"/>
</dbReference>
<gene>
    <name evidence="8" type="primary">amrS</name>
    <name evidence="8" type="ORF">P0M35_12540</name>
</gene>
<accession>A0AAE3P4T0</accession>
<dbReference type="SFLD" id="SFLDG01101">
    <property type="entry name" value="Uncharacterised_Radical_SAM_Su"/>
    <property type="match status" value="1"/>
</dbReference>
<evidence type="ECO:0000256" key="1">
    <source>
        <dbReference type="ARBA" id="ARBA00022485"/>
    </source>
</evidence>
<dbReference type="PIRSF" id="PIRSF004869">
    <property type="entry name" value="PflX_prd"/>
    <property type="match status" value="1"/>
</dbReference>
<dbReference type="GO" id="GO:0003824">
    <property type="term" value="F:catalytic activity"/>
    <property type="evidence" value="ECO:0007669"/>
    <property type="project" value="InterPro"/>
</dbReference>